<evidence type="ECO:0000256" key="1">
    <source>
        <dbReference type="SAM" id="MobiDB-lite"/>
    </source>
</evidence>
<reference evidence="2" key="1">
    <citation type="submission" date="2023-07" db="EMBL/GenBank/DDBJ databases">
        <title>A chromosome-level genome assembly of Lolium multiflorum.</title>
        <authorList>
            <person name="Chen Y."/>
            <person name="Copetti D."/>
            <person name="Kolliker R."/>
            <person name="Studer B."/>
        </authorList>
    </citation>
    <scope>NUCLEOTIDE SEQUENCE</scope>
    <source>
        <strain evidence="2">02402/16</strain>
        <tissue evidence="2">Leaf</tissue>
    </source>
</reference>
<proteinExistence type="predicted"/>
<accession>A0AAD8WWC4</accession>
<feature type="region of interest" description="Disordered" evidence="1">
    <location>
        <begin position="206"/>
        <end position="271"/>
    </location>
</feature>
<organism evidence="2 3">
    <name type="scientific">Lolium multiflorum</name>
    <name type="common">Italian ryegrass</name>
    <name type="synonym">Lolium perenne subsp. multiflorum</name>
    <dbReference type="NCBI Taxonomy" id="4521"/>
    <lineage>
        <taxon>Eukaryota</taxon>
        <taxon>Viridiplantae</taxon>
        <taxon>Streptophyta</taxon>
        <taxon>Embryophyta</taxon>
        <taxon>Tracheophyta</taxon>
        <taxon>Spermatophyta</taxon>
        <taxon>Magnoliopsida</taxon>
        <taxon>Liliopsida</taxon>
        <taxon>Poales</taxon>
        <taxon>Poaceae</taxon>
        <taxon>BOP clade</taxon>
        <taxon>Pooideae</taxon>
        <taxon>Poodae</taxon>
        <taxon>Poeae</taxon>
        <taxon>Poeae Chloroplast Group 2 (Poeae type)</taxon>
        <taxon>Loliodinae</taxon>
        <taxon>Loliinae</taxon>
        <taxon>Lolium</taxon>
    </lineage>
</organism>
<feature type="compositionally biased region" description="Acidic residues" evidence="1">
    <location>
        <begin position="210"/>
        <end position="257"/>
    </location>
</feature>
<feature type="region of interest" description="Disordered" evidence="1">
    <location>
        <begin position="1"/>
        <end position="36"/>
    </location>
</feature>
<dbReference type="Proteomes" id="UP001231189">
    <property type="component" value="Unassembled WGS sequence"/>
</dbReference>
<name>A0AAD8WWC4_LOLMU</name>
<comment type="caution">
    <text evidence="2">The sequence shown here is derived from an EMBL/GenBank/DDBJ whole genome shotgun (WGS) entry which is preliminary data.</text>
</comment>
<feature type="compositionally biased region" description="Gly residues" evidence="1">
    <location>
        <begin position="16"/>
        <end position="25"/>
    </location>
</feature>
<dbReference type="AlphaFoldDB" id="A0AAD8WWC4"/>
<protein>
    <submittedName>
        <fullName evidence="2">Uncharacterized protein</fullName>
    </submittedName>
</protein>
<evidence type="ECO:0000313" key="3">
    <source>
        <dbReference type="Proteomes" id="UP001231189"/>
    </source>
</evidence>
<dbReference type="EMBL" id="JAUUTY010000002">
    <property type="protein sequence ID" value="KAK1680911.1"/>
    <property type="molecule type" value="Genomic_DNA"/>
</dbReference>
<gene>
    <name evidence="2" type="ORF">QYE76_041759</name>
</gene>
<evidence type="ECO:0000313" key="2">
    <source>
        <dbReference type="EMBL" id="KAK1680911.1"/>
    </source>
</evidence>
<sequence length="271" mass="29029">MENYSLLMGDSSVDENGGGVDGGAFRGTSPSPACRNRDSCPPDLGFAMAALEGFSYRGFSVSRREINHIATGTAPSLDGELLSSSWETAALMKMAVVSMEEPSGGTSRPGGVPNRLSPDLGFAMAAARKVSRTVAFPVAKVGVLHCALSSVLHRPTLPVSARRELPHAGERLKAKVASLEALTTQMEATIEELEDDGEHLRKENEALLSGDDDDYEEEAFDMEPDTEDEAFIKDEEEEPGPLMPEEDPEEPAFDEDAPASPEGPVVDLDDF</sequence>
<keyword evidence="3" id="KW-1185">Reference proteome</keyword>